<evidence type="ECO:0000313" key="1">
    <source>
        <dbReference type="EnsemblMetazoa" id="ACOM037957-PA.1"/>
    </source>
</evidence>
<reference evidence="1" key="1">
    <citation type="submission" date="2022-08" db="UniProtKB">
        <authorList>
            <consortium name="EnsemblMetazoa"/>
        </authorList>
    </citation>
    <scope>IDENTIFICATION</scope>
</reference>
<proteinExistence type="predicted"/>
<dbReference type="Proteomes" id="UP000075882">
    <property type="component" value="Unassembled WGS sequence"/>
</dbReference>
<sequence length="163" mass="17529">MARNSSGKKMREARSIFETELNRGARFLRRRVRCPLVPCVSDAVSGALMVRWCCCTPPCVDPAAPDRLRWWPPSADVVGGDANEDEVVAGSMGAPYAPARSTVEVLACGSLVVESSTPQELPPPKQDTSVQEVLGVFRIGVSGKEHTDSGMTSMMRESVAPLP</sequence>
<name>A0A8W7PVK5_ANOCL</name>
<protein>
    <submittedName>
        <fullName evidence="1">Uncharacterized protein</fullName>
    </submittedName>
</protein>
<dbReference type="AlphaFoldDB" id="A0A8W7PVK5"/>
<organism evidence="1">
    <name type="scientific">Anopheles coluzzii</name>
    <name type="common">African malaria mosquito</name>
    <dbReference type="NCBI Taxonomy" id="1518534"/>
    <lineage>
        <taxon>Eukaryota</taxon>
        <taxon>Metazoa</taxon>
        <taxon>Ecdysozoa</taxon>
        <taxon>Arthropoda</taxon>
        <taxon>Hexapoda</taxon>
        <taxon>Insecta</taxon>
        <taxon>Pterygota</taxon>
        <taxon>Neoptera</taxon>
        <taxon>Endopterygota</taxon>
        <taxon>Diptera</taxon>
        <taxon>Nematocera</taxon>
        <taxon>Culicoidea</taxon>
        <taxon>Culicidae</taxon>
        <taxon>Anophelinae</taxon>
        <taxon>Anopheles</taxon>
    </lineage>
</organism>
<dbReference type="EnsemblMetazoa" id="ACOM037957-RA">
    <property type="protein sequence ID" value="ACOM037957-PA.1"/>
    <property type="gene ID" value="ACOM037957"/>
</dbReference>
<accession>A0A8W7PVK5</accession>